<feature type="transmembrane region" description="Helical" evidence="5">
    <location>
        <begin position="119"/>
        <end position="143"/>
    </location>
</feature>
<dbReference type="Pfam" id="PF02674">
    <property type="entry name" value="Colicin_V"/>
    <property type="match status" value="1"/>
</dbReference>
<dbReference type="Proteomes" id="UP000199589">
    <property type="component" value="Unassembled WGS sequence"/>
</dbReference>
<evidence type="ECO:0000256" key="3">
    <source>
        <dbReference type="ARBA" id="ARBA00022989"/>
    </source>
</evidence>
<feature type="transmembrane region" description="Helical" evidence="5">
    <location>
        <begin position="27"/>
        <end position="44"/>
    </location>
</feature>
<keyword evidence="7" id="KW-1185">Reference proteome</keyword>
<organism evidence="6 7">
    <name type="scientific">Marinilactibacillus piezotolerans</name>
    <dbReference type="NCBI Taxonomy" id="258723"/>
    <lineage>
        <taxon>Bacteria</taxon>
        <taxon>Bacillati</taxon>
        <taxon>Bacillota</taxon>
        <taxon>Bacilli</taxon>
        <taxon>Lactobacillales</taxon>
        <taxon>Carnobacteriaceae</taxon>
        <taxon>Marinilactibacillus</taxon>
    </lineage>
</organism>
<evidence type="ECO:0000256" key="5">
    <source>
        <dbReference type="SAM" id="Phobius"/>
    </source>
</evidence>
<reference evidence="7" key="1">
    <citation type="submission" date="2016-10" db="EMBL/GenBank/DDBJ databases">
        <authorList>
            <person name="Varghese N."/>
            <person name="Submissions S."/>
        </authorList>
    </citation>
    <scope>NUCLEOTIDE SEQUENCE [LARGE SCALE GENOMIC DNA]</scope>
    <source>
        <strain evidence="7">DSM 16108</strain>
    </source>
</reference>
<dbReference type="GO" id="GO:0016020">
    <property type="term" value="C:membrane"/>
    <property type="evidence" value="ECO:0007669"/>
    <property type="project" value="UniProtKB-SubCell"/>
</dbReference>
<dbReference type="EMBL" id="FOSJ01000018">
    <property type="protein sequence ID" value="SFK25224.1"/>
    <property type="molecule type" value="Genomic_DNA"/>
</dbReference>
<evidence type="ECO:0000313" key="6">
    <source>
        <dbReference type="EMBL" id="SFK25224.1"/>
    </source>
</evidence>
<evidence type="ECO:0000256" key="4">
    <source>
        <dbReference type="ARBA" id="ARBA00023136"/>
    </source>
</evidence>
<evidence type="ECO:0000256" key="1">
    <source>
        <dbReference type="ARBA" id="ARBA00004141"/>
    </source>
</evidence>
<sequence>MLLTLIILVLLLLSLYSGFKRGLILQLVLTIGYAISFYFALEYYQQISDLVEMMVPYPSPGSSETSPFVLYGKEFIFNLDQGFYNGVAFIGILFIGWIITRFVGGLLNFLTEIPVLKQVNAIGGAIVGFIVEYVGVFLILFLLSTIPIQMIQNQFESSVLARTIVSETPELSTDLYNWWIEEGIQEDGVEE</sequence>
<dbReference type="GO" id="GO:0009403">
    <property type="term" value="P:toxin biosynthetic process"/>
    <property type="evidence" value="ECO:0007669"/>
    <property type="project" value="InterPro"/>
</dbReference>
<name>A0A1I3Y072_9LACT</name>
<accession>A0A1I3Y072</accession>
<feature type="transmembrane region" description="Helical" evidence="5">
    <location>
        <begin position="82"/>
        <end position="99"/>
    </location>
</feature>
<dbReference type="AlphaFoldDB" id="A0A1I3Y072"/>
<dbReference type="STRING" id="258723.GCA_900169305_00849"/>
<comment type="subcellular location">
    <subcellularLocation>
        <location evidence="1">Membrane</location>
        <topology evidence="1">Multi-pass membrane protein</topology>
    </subcellularLocation>
</comment>
<dbReference type="RefSeq" id="WP_091897223.1">
    <property type="nucleotide sequence ID" value="NZ_FOSJ01000018.1"/>
</dbReference>
<keyword evidence="2 5" id="KW-0812">Transmembrane</keyword>
<gene>
    <name evidence="6" type="ORF">SAMN04488569_101813</name>
</gene>
<proteinExistence type="predicted"/>
<dbReference type="OrthoDB" id="1809613at2"/>
<evidence type="ECO:0000313" key="7">
    <source>
        <dbReference type="Proteomes" id="UP000199589"/>
    </source>
</evidence>
<keyword evidence="3 5" id="KW-1133">Transmembrane helix</keyword>
<dbReference type="InterPro" id="IPR003825">
    <property type="entry name" value="Colicin-V_CvpA"/>
</dbReference>
<dbReference type="PANTHER" id="PTHR37306:SF1">
    <property type="entry name" value="COLICIN V PRODUCTION PROTEIN"/>
    <property type="match status" value="1"/>
</dbReference>
<dbReference type="PANTHER" id="PTHR37306">
    <property type="entry name" value="COLICIN V PRODUCTION PROTEIN"/>
    <property type="match status" value="1"/>
</dbReference>
<evidence type="ECO:0000256" key="2">
    <source>
        <dbReference type="ARBA" id="ARBA00022692"/>
    </source>
</evidence>
<keyword evidence="4 5" id="KW-0472">Membrane</keyword>
<protein>
    <submittedName>
        <fullName evidence="6">Uncharacterized membrane protein, required for colicin V production</fullName>
    </submittedName>
</protein>